<evidence type="ECO:0000313" key="3">
    <source>
        <dbReference type="Proteomes" id="UP000276295"/>
    </source>
</evidence>
<dbReference type="OrthoDB" id="9204728at2"/>
<protein>
    <recommendedName>
        <fullName evidence="4">ImpA domain-containing protein</fullName>
    </recommendedName>
</protein>
<organism evidence="2 3">
    <name type="scientific">Buttiauxella izardii</name>
    <dbReference type="NCBI Taxonomy" id="82991"/>
    <lineage>
        <taxon>Bacteria</taxon>
        <taxon>Pseudomonadati</taxon>
        <taxon>Pseudomonadota</taxon>
        <taxon>Gammaproteobacteria</taxon>
        <taxon>Enterobacterales</taxon>
        <taxon>Enterobacteriaceae</taxon>
        <taxon>Buttiauxella</taxon>
    </lineage>
</organism>
<proteinExistence type="predicted"/>
<accession>A0A3A5JQ37</accession>
<comment type="caution">
    <text evidence="2">The sequence shown here is derived from an EMBL/GenBank/DDBJ whole genome shotgun (WGS) entry which is preliminary data.</text>
</comment>
<keyword evidence="1" id="KW-0472">Membrane</keyword>
<gene>
    <name evidence="2" type="ORF">D6029_12090</name>
</gene>
<feature type="transmembrane region" description="Helical" evidence="1">
    <location>
        <begin position="209"/>
        <end position="239"/>
    </location>
</feature>
<evidence type="ECO:0000313" key="2">
    <source>
        <dbReference type="EMBL" id="RJT22368.1"/>
    </source>
</evidence>
<evidence type="ECO:0000256" key="1">
    <source>
        <dbReference type="SAM" id="Phobius"/>
    </source>
</evidence>
<keyword evidence="3" id="KW-1185">Reference proteome</keyword>
<sequence>MSYLRPSSEKPKDYLRDDHTFSSYPSMNPVLRDMAVMNESFITENHYITLLTFDEAQSITDELLGNMDHFFSYRAGPGNIKDGLDGFRTIGKLMTYHNEFGKLIIRFQSLGMRAVKCSVGGKDYIKLTGYPAMRRILNGTRYSLRNPQILEMGIGIRGLGISIVKGAKFCICCSLAWRAVELIFKSGYDLVGFLVDVTMDVAKIIVSSVAIGVVGGIAVLASSPIALTAAIIIIAGIALNKGLNVLDDKLGLSASLKVKLRIALAEEQRMKEWNQKHSSTFLNLLANTSD</sequence>
<reference evidence="2 3" key="1">
    <citation type="submission" date="2018-09" db="EMBL/GenBank/DDBJ databases">
        <title>Draft genome sequence of Buttiauxella izardii CCUG 35510T.</title>
        <authorList>
            <person name="Salva-Serra F."/>
            <person name="Marathe N."/>
            <person name="Moore E."/>
            <person name="Stadler-Svensson L."/>
            <person name="Engstrom-Jakobsson H."/>
        </authorList>
    </citation>
    <scope>NUCLEOTIDE SEQUENCE [LARGE SCALE GENOMIC DNA]</scope>
    <source>
        <strain evidence="2 3">CCUG 35510</strain>
    </source>
</reference>
<dbReference type="EMBL" id="QZWH01000024">
    <property type="protein sequence ID" value="RJT22368.1"/>
    <property type="molecule type" value="Genomic_DNA"/>
</dbReference>
<keyword evidence="1" id="KW-0812">Transmembrane</keyword>
<dbReference type="AlphaFoldDB" id="A0A3A5JQ37"/>
<dbReference type="RefSeq" id="WP_120064988.1">
    <property type="nucleotide sequence ID" value="NZ_QZWH01000024.1"/>
</dbReference>
<dbReference type="Proteomes" id="UP000276295">
    <property type="component" value="Unassembled WGS sequence"/>
</dbReference>
<keyword evidence="1" id="KW-1133">Transmembrane helix</keyword>
<evidence type="ECO:0008006" key="4">
    <source>
        <dbReference type="Google" id="ProtNLM"/>
    </source>
</evidence>
<name>A0A3A5JQ37_9ENTR</name>